<dbReference type="InterPro" id="IPR011051">
    <property type="entry name" value="RmlC_Cupin_sf"/>
</dbReference>
<dbReference type="eggNOG" id="COG1917">
    <property type="taxonomic scope" value="Bacteria"/>
</dbReference>
<organism evidence="1 2">
    <name type="scientific">Marinomonas posidonica (strain CECT 7376 / NCIMB 14433 / IVIA-Po-181)</name>
    <dbReference type="NCBI Taxonomy" id="491952"/>
    <lineage>
        <taxon>Bacteria</taxon>
        <taxon>Pseudomonadati</taxon>
        <taxon>Pseudomonadota</taxon>
        <taxon>Gammaproteobacteria</taxon>
        <taxon>Oceanospirillales</taxon>
        <taxon>Oceanospirillaceae</taxon>
        <taxon>Marinomonas</taxon>
    </lineage>
</organism>
<dbReference type="Proteomes" id="UP000009230">
    <property type="component" value="Chromosome"/>
</dbReference>
<protein>
    <recommendedName>
        <fullName evidence="3">DHCW motif cupin fold protein</fullName>
    </recommendedName>
</protein>
<gene>
    <name evidence="1" type="ordered locus">Mar181_1350</name>
</gene>
<dbReference type="RefSeq" id="WP_013795868.1">
    <property type="nucleotide sequence ID" value="NC_015559.1"/>
</dbReference>
<evidence type="ECO:0008006" key="3">
    <source>
        <dbReference type="Google" id="ProtNLM"/>
    </source>
</evidence>
<evidence type="ECO:0000313" key="1">
    <source>
        <dbReference type="EMBL" id="AEF54393.1"/>
    </source>
</evidence>
<evidence type="ECO:0000313" key="2">
    <source>
        <dbReference type="Proteomes" id="UP000009230"/>
    </source>
</evidence>
<dbReference type="InterPro" id="IPR047713">
    <property type="entry name" value="DHCW_cupin"/>
</dbReference>
<reference evidence="1 2" key="1">
    <citation type="journal article" date="2012" name="Stand. Genomic Sci.">
        <title>Complete genome sequence of Marinomonas posidonica type strain (IVIA-Po-181(T)).</title>
        <authorList>
            <person name="Lucas-Elio P."/>
            <person name="Goodwin L."/>
            <person name="Woyke T."/>
            <person name="Pitluck S."/>
            <person name="Nolan M."/>
            <person name="Kyrpides N.C."/>
            <person name="Detter J.C."/>
            <person name="Copeland A."/>
            <person name="Lu M."/>
            <person name="Bruce D."/>
            <person name="Detter C."/>
            <person name="Tapia R."/>
            <person name="Han S."/>
            <person name="Land M.L."/>
            <person name="Ivanova N."/>
            <person name="Mikhailova N."/>
            <person name="Johnston A.W."/>
            <person name="Sanchez-Amat A."/>
        </authorList>
    </citation>
    <scope>NUCLEOTIDE SEQUENCE [LARGE SCALE GENOMIC DNA]</scope>
    <source>
        <strain evidence="2">CECT 7376 / NCIMB 14433 / IVIA-Po-181</strain>
    </source>
</reference>
<dbReference type="SUPFAM" id="SSF51182">
    <property type="entry name" value="RmlC-like cupins"/>
    <property type="match status" value="1"/>
</dbReference>
<dbReference type="InterPro" id="IPR014710">
    <property type="entry name" value="RmlC-like_jellyroll"/>
</dbReference>
<accession>F6CWP3</accession>
<dbReference type="HOGENOM" id="CLU_174136_0_0_6"/>
<dbReference type="KEGG" id="mpc:Mar181_1350"/>
<sequence>MESLSIPFQTIDWKGVPRTEHQGETGTAYWQTIEFEGLRVRLVEYSENYKADHWCEKGHIVYCLEGEVVNELKDGTKSMLQSGMSYIVSDDLSSHRSITAEKGVKLLIIDGVFLQSNVKQVA</sequence>
<dbReference type="OrthoDB" id="9794443at2"/>
<keyword evidence="2" id="KW-1185">Reference proteome</keyword>
<name>F6CWP3_MARPP</name>
<dbReference type="NCBIfam" id="NF038084">
    <property type="entry name" value="DHCW_cupin"/>
    <property type="match status" value="1"/>
</dbReference>
<dbReference type="EMBL" id="CP002771">
    <property type="protein sequence ID" value="AEF54393.1"/>
    <property type="molecule type" value="Genomic_DNA"/>
</dbReference>
<dbReference type="Gene3D" id="2.60.120.10">
    <property type="entry name" value="Jelly Rolls"/>
    <property type="match status" value="1"/>
</dbReference>
<proteinExistence type="predicted"/>
<dbReference type="AlphaFoldDB" id="F6CWP3"/>
<dbReference type="STRING" id="491952.Mar181_1350"/>